<sequence>MDQLPPLGTSIQAIVPPTFAIYAPLLRANAATIRSVAKETFAYGPHERQQLDVYSPPHPSLINGRKPVLMFEYGGGLIQGARTLPPPIFDGLVHANVGAFFALQCGYTVVIADYRLMSHGAKFPSGGEDIALAVEWICANQPGPGEAPIDLFIMGNSAGGIHLATFLLHDDFAATRRRVGSGDGARLRGAVLLSVPFAFAAAHASRADTLIQYFGDYHAHAPLGLLKAAAQKQQQQAPFDFVAAGTRLLVLNGELDPHDEILAPRDAFVQAWAEALRDNASRGALAVDWMPGHNHISPFASLSTGLEREEAWGHQVAAFCDNIRKFAPLQQ</sequence>
<keyword evidence="4" id="KW-1185">Reference proteome</keyword>
<evidence type="ECO:0000259" key="2">
    <source>
        <dbReference type="Pfam" id="PF20434"/>
    </source>
</evidence>
<dbReference type="PANTHER" id="PTHR48081">
    <property type="entry name" value="AB HYDROLASE SUPERFAMILY PROTEIN C4A8.06C"/>
    <property type="match status" value="1"/>
</dbReference>
<proteinExistence type="predicted"/>
<organism evidence="3 4">
    <name type="scientific">Oleoguttula mirabilis</name>
    <dbReference type="NCBI Taxonomy" id="1507867"/>
    <lineage>
        <taxon>Eukaryota</taxon>
        <taxon>Fungi</taxon>
        <taxon>Dikarya</taxon>
        <taxon>Ascomycota</taxon>
        <taxon>Pezizomycotina</taxon>
        <taxon>Dothideomycetes</taxon>
        <taxon>Dothideomycetidae</taxon>
        <taxon>Mycosphaerellales</taxon>
        <taxon>Teratosphaeriaceae</taxon>
        <taxon>Oleoguttula</taxon>
    </lineage>
</organism>
<gene>
    <name evidence="3" type="ORF">LTR36_004158</name>
</gene>
<protein>
    <recommendedName>
        <fullName evidence="2">BD-FAE-like domain-containing protein</fullName>
    </recommendedName>
</protein>
<comment type="caution">
    <text evidence="3">The sequence shown here is derived from an EMBL/GenBank/DDBJ whole genome shotgun (WGS) entry which is preliminary data.</text>
</comment>
<name>A0AAV9JI70_9PEZI</name>
<feature type="domain" description="BD-FAE-like" evidence="2">
    <location>
        <begin position="51"/>
        <end position="166"/>
    </location>
</feature>
<accession>A0AAV9JI70</accession>
<evidence type="ECO:0000313" key="4">
    <source>
        <dbReference type="Proteomes" id="UP001324427"/>
    </source>
</evidence>
<reference evidence="3 4" key="1">
    <citation type="submission" date="2021-11" db="EMBL/GenBank/DDBJ databases">
        <title>Black yeast isolated from Biological Soil Crust.</title>
        <authorList>
            <person name="Kurbessoian T."/>
        </authorList>
    </citation>
    <scope>NUCLEOTIDE SEQUENCE [LARGE SCALE GENOMIC DNA]</scope>
    <source>
        <strain evidence="3 4">CCFEE 5522</strain>
    </source>
</reference>
<dbReference type="PANTHER" id="PTHR48081:SF33">
    <property type="entry name" value="KYNURENINE FORMAMIDASE"/>
    <property type="match status" value="1"/>
</dbReference>
<evidence type="ECO:0000313" key="3">
    <source>
        <dbReference type="EMBL" id="KAK4544586.1"/>
    </source>
</evidence>
<dbReference type="AlphaFoldDB" id="A0AAV9JI70"/>
<dbReference type="GO" id="GO:0016787">
    <property type="term" value="F:hydrolase activity"/>
    <property type="evidence" value="ECO:0007669"/>
    <property type="project" value="UniProtKB-KW"/>
</dbReference>
<dbReference type="Proteomes" id="UP001324427">
    <property type="component" value="Unassembled WGS sequence"/>
</dbReference>
<dbReference type="InterPro" id="IPR029058">
    <property type="entry name" value="AB_hydrolase_fold"/>
</dbReference>
<dbReference type="SUPFAM" id="SSF53474">
    <property type="entry name" value="alpha/beta-Hydrolases"/>
    <property type="match status" value="1"/>
</dbReference>
<dbReference type="Pfam" id="PF20434">
    <property type="entry name" value="BD-FAE"/>
    <property type="match status" value="1"/>
</dbReference>
<keyword evidence="1" id="KW-0378">Hydrolase</keyword>
<dbReference type="InterPro" id="IPR049492">
    <property type="entry name" value="BD-FAE-like_dom"/>
</dbReference>
<dbReference type="InterPro" id="IPR050300">
    <property type="entry name" value="GDXG_lipolytic_enzyme"/>
</dbReference>
<evidence type="ECO:0000256" key="1">
    <source>
        <dbReference type="ARBA" id="ARBA00022801"/>
    </source>
</evidence>
<dbReference type="Gene3D" id="3.40.50.1820">
    <property type="entry name" value="alpha/beta hydrolase"/>
    <property type="match status" value="1"/>
</dbReference>
<dbReference type="EMBL" id="JAVFHQ010000024">
    <property type="protein sequence ID" value="KAK4544586.1"/>
    <property type="molecule type" value="Genomic_DNA"/>
</dbReference>